<sequence>MADWVALLMAVLVLVVPIGVGWVALKLSDRKAQRPRGDSP</sequence>
<dbReference type="RefSeq" id="WP_274113339.1">
    <property type="nucleotide sequence ID" value="NZ_JAPCKI010000016.1"/>
</dbReference>
<keyword evidence="3" id="KW-1185">Reference proteome</keyword>
<evidence type="ECO:0000313" key="2">
    <source>
        <dbReference type="EMBL" id="MDD2179832.1"/>
    </source>
</evidence>
<gene>
    <name evidence="2" type="ORF">OIN59_20530</name>
</gene>
<proteinExistence type="predicted"/>
<organism evidence="2 3">
    <name type="scientific">Acidovorax benzenivorans</name>
    <dbReference type="NCBI Taxonomy" id="2987520"/>
    <lineage>
        <taxon>Bacteria</taxon>
        <taxon>Pseudomonadati</taxon>
        <taxon>Pseudomonadota</taxon>
        <taxon>Betaproteobacteria</taxon>
        <taxon>Burkholderiales</taxon>
        <taxon>Comamonadaceae</taxon>
        <taxon>Acidovorax</taxon>
    </lineage>
</organism>
<dbReference type="Proteomes" id="UP001148932">
    <property type="component" value="Unassembled WGS sequence"/>
</dbReference>
<keyword evidence="1" id="KW-1133">Transmembrane helix</keyword>
<evidence type="ECO:0000313" key="3">
    <source>
        <dbReference type="Proteomes" id="UP001148932"/>
    </source>
</evidence>
<comment type="caution">
    <text evidence="2">The sequence shown here is derived from an EMBL/GenBank/DDBJ whole genome shotgun (WGS) entry which is preliminary data.</text>
</comment>
<accession>A0ABT5S1L1</accession>
<evidence type="ECO:0000256" key="1">
    <source>
        <dbReference type="SAM" id="Phobius"/>
    </source>
</evidence>
<keyword evidence="1" id="KW-0812">Transmembrane</keyword>
<feature type="transmembrane region" description="Helical" evidence="1">
    <location>
        <begin position="6"/>
        <end position="25"/>
    </location>
</feature>
<dbReference type="EMBL" id="JAPCKI010000016">
    <property type="protein sequence ID" value="MDD2179832.1"/>
    <property type="molecule type" value="Genomic_DNA"/>
</dbReference>
<reference evidence="2" key="1">
    <citation type="submission" date="2022-10" db="EMBL/GenBank/DDBJ databases">
        <title>Description of microaerobic benzene degrading bacteria.</title>
        <authorList>
            <person name="Bedics A."/>
            <person name="Tancsics A."/>
            <person name="Banerjee S."/>
        </authorList>
    </citation>
    <scope>NUCLEOTIDE SEQUENCE</scope>
    <source>
        <strain evidence="2">D2M1</strain>
    </source>
</reference>
<protein>
    <submittedName>
        <fullName evidence="2">Uncharacterized protein</fullName>
    </submittedName>
</protein>
<keyword evidence="1" id="KW-0472">Membrane</keyword>
<name>A0ABT5S1L1_9BURK</name>